<accession>A0A5M6I1Y7</accession>
<dbReference type="EMBL" id="VWPL01000008">
    <property type="protein sequence ID" value="KAA5602220.1"/>
    <property type="molecule type" value="Genomic_DNA"/>
</dbReference>
<keyword evidence="3" id="KW-1185">Reference proteome</keyword>
<keyword evidence="1" id="KW-0732">Signal</keyword>
<evidence type="ECO:0000313" key="2">
    <source>
        <dbReference type="EMBL" id="KAA5602220.1"/>
    </source>
</evidence>
<proteinExistence type="predicted"/>
<name>A0A5M6I1Y7_9HYPH</name>
<evidence type="ECO:0000256" key="1">
    <source>
        <dbReference type="SAM" id="SignalP"/>
    </source>
</evidence>
<feature type="chain" id="PRO_5024430840" evidence="1">
    <location>
        <begin position="28"/>
        <end position="169"/>
    </location>
</feature>
<dbReference type="OrthoDB" id="9808546at2"/>
<evidence type="ECO:0000313" key="3">
    <source>
        <dbReference type="Proteomes" id="UP000323886"/>
    </source>
</evidence>
<dbReference type="Proteomes" id="UP000323886">
    <property type="component" value="Unassembled WGS sequence"/>
</dbReference>
<organism evidence="2 3">
    <name type="scientific">Blastochloris sulfoviridis</name>
    <dbReference type="NCBI Taxonomy" id="50712"/>
    <lineage>
        <taxon>Bacteria</taxon>
        <taxon>Pseudomonadati</taxon>
        <taxon>Pseudomonadota</taxon>
        <taxon>Alphaproteobacteria</taxon>
        <taxon>Hyphomicrobiales</taxon>
        <taxon>Blastochloridaceae</taxon>
        <taxon>Blastochloris</taxon>
    </lineage>
</organism>
<sequence length="169" mass="19117">MHNVWRMKVVALAAAMACWGQVSGAAAQDRVNPAPYSLDRSVIMESTPVDPTPIERHYYGWVPPCEDSWALTRINAFFAETERSFWASPLRIQGYEKIREVAYRPWGYGKIPRRYCEAMALMSDGKPRPIYYSLIEDGGFAGIGSGVEWCVQGLDRSWAYAPDCQMARP</sequence>
<dbReference type="AlphaFoldDB" id="A0A5M6I1Y7"/>
<protein>
    <submittedName>
        <fullName evidence="2">Uncharacterized protein</fullName>
    </submittedName>
</protein>
<reference evidence="2 3" key="1">
    <citation type="submission" date="2019-09" db="EMBL/GenBank/DDBJ databases">
        <title>Draft Whole-Genome sequence of Blastochloris sulfoviridis DSM 729.</title>
        <authorList>
            <person name="Meyer T.E."/>
            <person name="Kyndt J.A."/>
        </authorList>
    </citation>
    <scope>NUCLEOTIDE SEQUENCE [LARGE SCALE GENOMIC DNA]</scope>
    <source>
        <strain evidence="2 3">DSM 729</strain>
    </source>
</reference>
<dbReference type="RefSeq" id="WP_150096815.1">
    <property type="nucleotide sequence ID" value="NZ_VWPL01000008.1"/>
</dbReference>
<feature type="signal peptide" evidence="1">
    <location>
        <begin position="1"/>
        <end position="27"/>
    </location>
</feature>
<gene>
    <name evidence="2" type="ORF">F1193_06200</name>
</gene>
<comment type="caution">
    <text evidence="2">The sequence shown here is derived from an EMBL/GenBank/DDBJ whole genome shotgun (WGS) entry which is preliminary data.</text>
</comment>